<dbReference type="InterPro" id="IPR002104">
    <property type="entry name" value="Integrase_catalytic"/>
</dbReference>
<evidence type="ECO:0000313" key="7">
    <source>
        <dbReference type="Proteomes" id="UP000721844"/>
    </source>
</evidence>
<sequence length="396" mass="44370">MPPPLIQPAKGPSADPNHNLQLRGSTWYVRFKLGGKPQLQSLGTADVKAARRARDKILKENKALRSGIVREAEKTWQDAVNGYLDHTKQLVANRSLSEKTVQRYGVSLVQLTLALAGDPDENGVFPPVPLSAITVGTLKDYSKARFEEGRSTSTILNDLTAMSRALQFAVVSGWVEQNVAKTFDRDMFVGTTVDDLDPPTDEQAQALIDEVAEWSADMATLFRFLRETGMRLAEALHLHAEDIHPDVVRATLIRGVKRNRDGLKTRIINLGRAAELLPVLPKRGRLFARLHADSAVVSTRYGQWRRQRQGREEKSAADEGRDPETLQKFRIHDFRHSFAIASVLDDDTCLYRLSEHLGHSSIKTTEKYTRFLRGMGAHRQYGRRTDLFGSLPAALK</sequence>
<keyword evidence="3" id="KW-0238">DNA-binding</keyword>
<keyword evidence="4" id="KW-0233">DNA recombination</keyword>
<dbReference type="EMBL" id="JAESVA010000005">
    <property type="protein sequence ID" value="MCB8881669.1"/>
    <property type="molecule type" value="Genomic_DNA"/>
</dbReference>
<dbReference type="RefSeq" id="WP_227308334.1">
    <property type="nucleotide sequence ID" value="NZ_JAESVA010000005.1"/>
</dbReference>
<name>A0A964E4N1_9PROT</name>
<comment type="caution">
    <text evidence="6">The sequence shown here is derived from an EMBL/GenBank/DDBJ whole genome shotgun (WGS) entry which is preliminary data.</text>
</comment>
<evidence type="ECO:0000256" key="4">
    <source>
        <dbReference type="ARBA" id="ARBA00023172"/>
    </source>
</evidence>
<evidence type="ECO:0000256" key="2">
    <source>
        <dbReference type="ARBA" id="ARBA00022908"/>
    </source>
</evidence>
<accession>A0A964E4N1</accession>
<dbReference type="Gene3D" id="1.10.443.10">
    <property type="entry name" value="Intergrase catalytic core"/>
    <property type="match status" value="1"/>
</dbReference>
<dbReference type="Gene3D" id="1.10.150.130">
    <property type="match status" value="1"/>
</dbReference>
<evidence type="ECO:0000256" key="3">
    <source>
        <dbReference type="ARBA" id="ARBA00023125"/>
    </source>
</evidence>
<dbReference type="InterPro" id="IPR050090">
    <property type="entry name" value="Tyrosine_recombinase_XerCD"/>
</dbReference>
<organism evidence="6 7">
    <name type="scientific">Acidisoma cellulosilyticum</name>
    <dbReference type="NCBI Taxonomy" id="2802395"/>
    <lineage>
        <taxon>Bacteria</taxon>
        <taxon>Pseudomonadati</taxon>
        <taxon>Pseudomonadota</taxon>
        <taxon>Alphaproteobacteria</taxon>
        <taxon>Acetobacterales</taxon>
        <taxon>Acidocellaceae</taxon>
        <taxon>Acidisoma</taxon>
    </lineage>
</organism>
<feature type="domain" description="Tyr recombinase" evidence="5">
    <location>
        <begin position="194"/>
        <end position="382"/>
    </location>
</feature>
<keyword evidence="7" id="KW-1185">Reference proteome</keyword>
<reference evidence="6 7" key="1">
    <citation type="journal article" date="2021" name="Microorganisms">
        <title>Acidisoma silvae sp. nov. and Acidisomacellulosilytica sp. nov., Two Acidophilic Bacteria Isolated from Decaying Wood, Hydrolyzing Cellulose and Producing Poly-3-hydroxybutyrate.</title>
        <authorList>
            <person name="Mieszkin S."/>
            <person name="Pouder E."/>
            <person name="Uroz S."/>
            <person name="Simon-Colin C."/>
            <person name="Alain K."/>
        </authorList>
    </citation>
    <scope>NUCLEOTIDE SEQUENCE [LARGE SCALE GENOMIC DNA]</scope>
    <source>
        <strain evidence="6 7">HW T5.17</strain>
    </source>
</reference>
<dbReference type="PROSITE" id="PS51898">
    <property type="entry name" value="TYR_RECOMBINASE"/>
    <property type="match status" value="1"/>
</dbReference>
<dbReference type="GO" id="GO:0003677">
    <property type="term" value="F:DNA binding"/>
    <property type="evidence" value="ECO:0007669"/>
    <property type="project" value="UniProtKB-KW"/>
</dbReference>
<dbReference type="Pfam" id="PF00589">
    <property type="entry name" value="Phage_integrase"/>
    <property type="match status" value="1"/>
</dbReference>
<keyword evidence="2" id="KW-0229">DNA integration</keyword>
<dbReference type="InterPro" id="IPR011010">
    <property type="entry name" value="DNA_brk_join_enz"/>
</dbReference>
<dbReference type="Proteomes" id="UP000721844">
    <property type="component" value="Unassembled WGS sequence"/>
</dbReference>
<evidence type="ECO:0000259" key="5">
    <source>
        <dbReference type="PROSITE" id="PS51898"/>
    </source>
</evidence>
<evidence type="ECO:0000256" key="1">
    <source>
        <dbReference type="ARBA" id="ARBA00008857"/>
    </source>
</evidence>
<dbReference type="InterPro" id="IPR013762">
    <property type="entry name" value="Integrase-like_cat_sf"/>
</dbReference>
<dbReference type="PANTHER" id="PTHR30349:SF41">
    <property type="entry name" value="INTEGRASE_RECOMBINASE PROTEIN MJ0367-RELATED"/>
    <property type="match status" value="1"/>
</dbReference>
<proteinExistence type="inferred from homology"/>
<protein>
    <submittedName>
        <fullName evidence="6">Tyrosine-type recombinase/integrase</fullName>
    </submittedName>
</protein>
<dbReference type="PANTHER" id="PTHR30349">
    <property type="entry name" value="PHAGE INTEGRASE-RELATED"/>
    <property type="match status" value="1"/>
</dbReference>
<dbReference type="AlphaFoldDB" id="A0A964E4N1"/>
<dbReference type="SUPFAM" id="SSF56349">
    <property type="entry name" value="DNA breaking-rejoining enzymes"/>
    <property type="match status" value="1"/>
</dbReference>
<comment type="similarity">
    <text evidence="1">Belongs to the 'phage' integrase family.</text>
</comment>
<gene>
    <name evidence="6" type="ORF">ACELLULO517_15585</name>
</gene>
<dbReference type="InterPro" id="IPR010998">
    <property type="entry name" value="Integrase_recombinase_N"/>
</dbReference>
<dbReference type="GO" id="GO:0015074">
    <property type="term" value="P:DNA integration"/>
    <property type="evidence" value="ECO:0007669"/>
    <property type="project" value="UniProtKB-KW"/>
</dbReference>
<dbReference type="GO" id="GO:0006310">
    <property type="term" value="P:DNA recombination"/>
    <property type="evidence" value="ECO:0007669"/>
    <property type="project" value="UniProtKB-KW"/>
</dbReference>
<evidence type="ECO:0000313" key="6">
    <source>
        <dbReference type="EMBL" id="MCB8881669.1"/>
    </source>
</evidence>